<feature type="compositionally biased region" description="Polar residues" evidence="2">
    <location>
        <begin position="31"/>
        <end position="41"/>
    </location>
</feature>
<dbReference type="PROSITE" id="PS51257">
    <property type="entry name" value="PROKAR_LIPOPROTEIN"/>
    <property type="match status" value="1"/>
</dbReference>
<protein>
    <submittedName>
        <fullName evidence="4">ABC transporter substrate-binding protein</fullName>
    </submittedName>
</protein>
<keyword evidence="5" id="KW-1185">Reference proteome</keyword>
<dbReference type="SUPFAM" id="SSF53850">
    <property type="entry name" value="Periplasmic binding protein-like II"/>
    <property type="match status" value="1"/>
</dbReference>
<evidence type="ECO:0000256" key="1">
    <source>
        <dbReference type="ARBA" id="ARBA00022729"/>
    </source>
</evidence>
<dbReference type="RefSeq" id="WP_377606374.1">
    <property type="nucleotide sequence ID" value="NZ_JBHUME010000015.1"/>
</dbReference>
<accession>A0ABW5PI23</accession>
<evidence type="ECO:0000256" key="3">
    <source>
        <dbReference type="SAM" id="SignalP"/>
    </source>
</evidence>
<feature type="chain" id="PRO_5045812261" evidence="3">
    <location>
        <begin position="26"/>
        <end position="553"/>
    </location>
</feature>
<dbReference type="PANTHER" id="PTHR43649">
    <property type="entry name" value="ARABINOSE-BINDING PROTEIN-RELATED"/>
    <property type="match status" value="1"/>
</dbReference>
<comment type="caution">
    <text evidence="4">The sequence shown here is derived from an EMBL/GenBank/DDBJ whole genome shotgun (WGS) entry which is preliminary data.</text>
</comment>
<evidence type="ECO:0000313" key="4">
    <source>
        <dbReference type="EMBL" id="MFD2614955.1"/>
    </source>
</evidence>
<feature type="signal peptide" evidence="3">
    <location>
        <begin position="1"/>
        <end position="25"/>
    </location>
</feature>
<dbReference type="EMBL" id="JBHUME010000015">
    <property type="protein sequence ID" value="MFD2614955.1"/>
    <property type="molecule type" value="Genomic_DNA"/>
</dbReference>
<sequence>MRKRRQTTAILLAMILILSMLAGCAGNNKGNEPSNTAATEENTAKPEGNGAAEEDSGEKAEAPIKLTFFDKNTGDAFNNDVAKEITKRTGVTLEIQQPTGDPKEKLNLMLASNDLPDILLMDRGGDIVNKYVAAGAIIPLNDLIDKFGPDIKEMYGDILKKTRHSDGKNYYLSNWYGLDRDPVFGMNMRQDLLRELAPEKADGGQPFTTDEFEALLKKFKEKYPTIDGKNSIPLTLNAENMGALLGTFKGMWGMKSYFEDNGQLKLDVKDPRYKEMLMYLNKLYTEGLIDKDWAISKQQTWEQKISNGFVFASPGAYWDLGGPNTALKKAGGGAEKQLYAYKVVAPGTDPAATTFGPRSTLGWDAIAISKTNKDPERTMKLINFLASEEGQYLLLWGIEGVHWDMKDGKHVPKPELVQQFKDDWSATAKKTGIRKWTWFIKNGNGADGTPYDMPAKYDRAKDAQIATKNLLDSVWDTSPYDNLNPEGGTPDALIYQKVQDILKQQIPKIIISANADAAQAAYDKMLADLKGAGDEKIEKIINENYQKRLELWK</sequence>
<dbReference type="Gene3D" id="3.40.190.10">
    <property type="entry name" value="Periplasmic binding protein-like II"/>
    <property type="match status" value="2"/>
</dbReference>
<evidence type="ECO:0000256" key="2">
    <source>
        <dbReference type="SAM" id="MobiDB-lite"/>
    </source>
</evidence>
<dbReference type="PANTHER" id="PTHR43649:SF33">
    <property type="entry name" value="POLYGALACTURONAN_RHAMNOGALACTURONAN-BINDING PROTEIN YTCQ"/>
    <property type="match status" value="1"/>
</dbReference>
<keyword evidence="1 3" id="KW-0732">Signal</keyword>
<proteinExistence type="predicted"/>
<gene>
    <name evidence="4" type="ORF">ACFSUF_21295</name>
</gene>
<feature type="region of interest" description="Disordered" evidence="2">
    <location>
        <begin position="31"/>
        <end position="59"/>
    </location>
</feature>
<organism evidence="4 5">
    <name type="scientific">Paenibacillus gansuensis</name>
    <dbReference type="NCBI Taxonomy" id="306542"/>
    <lineage>
        <taxon>Bacteria</taxon>
        <taxon>Bacillati</taxon>
        <taxon>Bacillota</taxon>
        <taxon>Bacilli</taxon>
        <taxon>Bacillales</taxon>
        <taxon>Paenibacillaceae</taxon>
        <taxon>Paenibacillus</taxon>
    </lineage>
</organism>
<dbReference type="Proteomes" id="UP001597541">
    <property type="component" value="Unassembled WGS sequence"/>
</dbReference>
<reference evidence="5" key="1">
    <citation type="journal article" date="2019" name="Int. J. Syst. Evol. Microbiol.">
        <title>The Global Catalogue of Microorganisms (GCM) 10K type strain sequencing project: providing services to taxonomists for standard genome sequencing and annotation.</title>
        <authorList>
            <consortium name="The Broad Institute Genomics Platform"/>
            <consortium name="The Broad Institute Genome Sequencing Center for Infectious Disease"/>
            <person name="Wu L."/>
            <person name="Ma J."/>
        </authorList>
    </citation>
    <scope>NUCLEOTIDE SEQUENCE [LARGE SCALE GENOMIC DNA]</scope>
    <source>
        <strain evidence="5">KCTC 3950</strain>
    </source>
</reference>
<evidence type="ECO:0000313" key="5">
    <source>
        <dbReference type="Proteomes" id="UP001597541"/>
    </source>
</evidence>
<dbReference type="InterPro" id="IPR050490">
    <property type="entry name" value="Bact_solute-bd_prot1"/>
</dbReference>
<name>A0ABW5PI23_9BACL</name>